<sequence>MDLLPIFNQLMRHKTASLLLVLEIALSCAIICNAVFIISNRVNELRTQSGVVDDELVYLATSSLLPDVNSDALRQQDVQALTVLPGVKAASSVNQIPYGGNVWGSDIRLQAGQTRPTAHASIYMDDGHLLQTYGLQVVEGRSFLPDEYIENSAFDPNKIGPTVPSILLGKTLAQRLFPGDSPIGKRVYIWGEEQPPSTVVGVVKDLMAPGEGGTFANRYDSVIFPIRVSNGAYALRTTPEQRQSVLKAATTALNQQDPNRIIEQQDTLEQMRSDFHQRDRAVIWLLVSVCAALLAVTAFGIIGQASFWVQQRTRQIGIRRALGATRRHILRYFQLENFLLSSAGIVLGLLLAYALNMLLMNRYELPRLPLYYLPASAIVLWLLGQLAVLGPARRAASIPPAVATRSL</sequence>
<gene>
    <name evidence="10" type="ORF">ABB27_03730</name>
</gene>
<evidence type="ECO:0000256" key="7">
    <source>
        <dbReference type="SAM" id="Phobius"/>
    </source>
</evidence>
<dbReference type="Proteomes" id="UP000051863">
    <property type="component" value="Unassembled WGS sequence"/>
</dbReference>
<keyword evidence="3 7" id="KW-0812">Transmembrane</keyword>
<evidence type="ECO:0000259" key="8">
    <source>
        <dbReference type="Pfam" id="PF02687"/>
    </source>
</evidence>
<evidence type="ECO:0000313" key="11">
    <source>
        <dbReference type="Proteomes" id="UP000051863"/>
    </source>
</evidence>
<comment type="subcellular location">
    <subcellularLocation>
        <location evidence="1">Cell membrane</location>
        <topology evidence="1">Multi-pass membrane protein</topology>
    </subcellularLocation>
</comment>
<dbReference type="PANTHER" id="PTHR30572:SF4">
    <property type="entry name" value="ABC TRANSPORTER PERMEASE YTRF"/>
    <property type="match status" value="1"/>
</dbReference>
<evidence type="ECO:0000256" key="1">
    <source>
        <dbReference type="ARBA" id="ARBA00004651"/>
    </source>
</evidence>
<feature type="transmembrane region" description="Helical" evidence="7">
    <location>
        <begin position="338"/>
        <end position="359"/>
    </location>
</feature>
<feature type="domain" description="ABC3 transporter permease C-terminal" evidence="8">
    <location>
        <begin position="291"/>
        <end position="400"/>
    </location>
</feature>
<dbReference type="InterPro" id="IPR003838">
    <property type="entry name" value="ABC3_permease_C"/>
</dbReference>
<evidence type="ECO:0000256" key="2">
    <source>
        <dbReference type="ARBA" id="ARBA00022475"/>
    </source>
</evidence>
<dbReference type="AlphaFoldDB" id="A0A0R0CYZ2"/>
<dbReference type="Pfam" id="PF12704">
    <property type="entry name" value="MacB_PCD"/>
    <property type="match status" value="1"/>
</dbReference>
<feature type="transmembrane region" description="Helical" evidence="7">
    <location>
        <begin position="16"/>
        <end position="38"/>
    </location>
</feature>
<keyword evidence="4 7" id="KW-1133">Transmembrane helix</keyword>
<dbReference type="PANTHER" id="PTHR30572">
    <property type="entry name" value="MEMBRANE COMPONENT OF TRANSPORTER-RELATED"/>
    <property type="match status" value="1"/>
</dbReference>
<dbReference type="InterPro" id="IPR050250">
    <property type="entry name" value="Macrolide_Exporter_MacB"/>
</dbReference>
<keyword evidence="11" id="KW-1185">Reference proteome</keyword>
<dbReference type="OrthoDB" id="9770036at2"/>
<feature type="transmembrane region" description="Helical" evidence="7">
    <location>
        <begin position="371"/>
        <end position="390"/>
    </location>
</feature>
<comment type="caution">
    <text evidence="10">The sequence shown here is derived from an EMBL/GenBank/DDBJ whole genome shotgun (WGS) entry which is preliminary data.</text>
</comment>
<keyword evidence="5 7" id="KW-0472">Membrane</keyword>
<dbReference type="GO" id="GO:0022857">
    <property type="term" value="F:transmembrane transporter activity"/>
    <property type="evidence" value="ECO:0007669"/>
    <property type="project" value="TreeGrafter"/>
</dbReference>
<evidence type="ECO:0000256" key="6">
    <source>
        <dbReference type="ARBA" id="ARBA00038076"/>
    </source>
</evidence>
<organism evidence="10 11">
    <name type="scientific">Stenotrophomonas terrae</name>
    <dbReference type="NCBI Taxonomy" id="405446"/>
    <lineage>
        <taxon>Bacteria</taxon>
        <taxon>Pseudomonadati</taxon>
        <taxon>Pseudomonadota</taxon>
        <taxon>Gammaproteobacteria</taxon>
        <taxon>Lysobacterales</taxon>
        <taxon>Lysobacteraceae</taxon>
        <taxon>Stenotrophomonas</taxon>
    </lineage>
</organism>
<comment type="similarity">
    <text evidence="6">Belongs to the ABC-4 integral membrane protein family.</text>
</comment>
<feature type="domain" description="MacB-like periplasmic core" evidence="9">
    <location>
        <begin position="24"/>
        <end position="248"/>
    </location>
</feature>
<feature type="transmembrane region" description="Helical" evidence="7">
    <location>
        <begin position="281"/>
        <end position="302"/>
    </location>
</feature>
<keyword evidence="2" id="KW-1003">Cell membrane</keyword>
<reference evidence="10 11" key="1">
    <citation type="submission" date="2015-05" db="EMBL/GenBank/DDBJ databases">
        <title>Genome sequencing and analysis of members of genus Stenotrophomonas.</title>
        <authorList>
            <person name="Patil P.P."/>
            <person name="Midha S."/>
            <person name="Patil P.B."/>
        </authorList>
    </citation>
    <scope>NUCLEOTIDE SEQUENCE [LARGE SCALE GENOMIC DNA]</scope>
    <source>
        <strain evidence="10 11">DSM 18941</strain>
    </source>
</reference>
<evidence type="ECO:0000256" key="3">
    <source>
        <dbReference type="ARBA" id="ARBA00022692"/>
    </source>
</evidence>
<protein>
    <submittedName>
        <fullName evidence="10">ABC transporter permease</fullName>
    </submittedName>
</protein>
<proteinExistence type="inferred from homology"/>
<dbReference type="GO" id="GO:0005886">
    <property type="term" value="C:plasma membrane"/>
    <property type="evidence" value="ECO:0007669"/>
    <property type="project" value="UniProtKB-SubCell"/>
</dbReference>
<dbReference type="InterPro" id="IPR025857">
    <property type="entry name" value="MacB_PCD"/>
</dbReference>
<evidence type="ECO:0000259" key="9">
    <source>
        <dbReference type="Pfam" id="PF12704"/>
    </source>
</evidence>
<accession>A0A0R0CYZ2</accession>
<evidence type="ECO:0000256" key="4">
    <source>
        <dbReference type="ARBA" id="ARBA00022989"/>
    </source>
</evidence>
<evidence type="ECO:0000313" key="10">
    <source>
        <dbReference type="EMBL" id="KRG71367.1"/>
    </source>
</evidence>
<dbReference type="Pfam" id="PF02687">
    <property type="entry name" value="FtsX"/>
    <property type="match status" value="1"/>
</dbReference>
<name>A0A0R0CYZ2_9GAMM</name>
<dbReference type="EMBL" id="LDJJ01000009">
    <property type="protein sequence ID" value="KRG71367.1"/>
    <property type="molecule type" value="Genomic_DNA"/>
</dbReference>
<evidence type="ECO:0000256" key="5">
    <source>
        <dbReference type="ARBA" id="ARBA00023136"/>
    </source>
</evidence>
<dbReference type="RefSeq" id="WP_057626876.1">
    <property type="nucleotide sequence ID" value="NZ_LDJJ01000009.1"/>
</dbReference>
<dbReference type="PATRIC" id="fig|405446.3.peg.3892"/>